<dbReference type="GO" id="GO:0055064">
    <property type="term" value="P:chloride ion homeostasis"/>
    <property type="evidence" value="ECO:0007669"/>
    <property type="project" value="TreeGrafter"/>
</dbReference>
<name>A0A7R8XGX0_9CRUS</name>
<sequence>MTSSFRSQIAVEKTEDEGPKKGVIKFGWLEGVFMRCLLNIWGVMLFLRLSWVMGQAGIGEGLLIISGSNIVTLVTSISMSAVCTNGQIKGGRTLAFHHSYTLCGGIYYMISRSLGPSFGGAIGLMFTIANSIACAMYVIGFCDSIKDLLANEFATNMIDGGDNDTRVVGIATIILILGIVFVGMDWVTRTQLVLLVVLVASQVDFIVGTLIGPYDDKNLARGFVGYRKDVFQRNWGSAYGPSRIQDGDQDFFSVFAVFFPAVTGIVAGANLSGDLKDPSSAIPKGTLAAVVLTYLSYIGYGVMLGGSAVREASGEISELDKTLVDVLQSDAFNCTLRSCKWGLQNSNQMMAAASAWMPLIYGGCFAATLSSAIASLVGAPRALAKDKLYPGISFFGAGYGANNDPVRGYVACFILAVACILIANLNAVATLVVNFFLAAYGLINFSVFHASVTKSPGWRPSFKFYNAWVSLLGTLMCVVVMFLIQWEVALATFGVTMALYLYVNYRKPDANWGSSTQAQVYTSALKSVHDLNKTGEHVKNYRPQLLVLAGLPSTRPPLLEFAYLLTKSSSLLITGHIIKGPMKHSARASLVQKGYTWLQRHHIKSFYNIVESDRFDKGTKALLQLSGLGKLRPNVLLLGFKADWRSCHPTDMLQYFNVIHDAFDNYLAVGILRLQEGLDYSDIVEEENAVVVEEKPLKTNKSAVSLGEKGAESSPTSSPETSRRNHSADETEKETKEKRKQQKKRRMSLSQMYRGPGGATLPKTVVNNLTRFQQKQKKGARIDVWWLYDDGGLTVLLPYILIQRNQFSSASLRIFSLASSKGELEHEQRSMAALLSKFRIDYSDVVVIADVQKKATDNALQQFDTLIEPFKEMDNETRELGTYIPEAELLANRDKTNRHVRLRELLHHHSLDATLIVMTLPMPRKESVSAPLYMAWLETLTKDMPPFFLVRGNQTSVITFYS</sequence>
<feature type="transmembrane region" description="Helical" evidence="6">
    <location>
        <begin position="285"/>
        <end position="303"/>
    </location>
</feature>
<keyword evidence="4 6" id="KW-0472">Membrane</keyword>
<dbReference type="PANTHER" id="PTHR11827:SF103">
    <property type="entry name" value="SODIUM CHLORIDE COTRANSPORTER 69, ISOFORM E"/>
    <property type="match status" value="1"/>
</dbReference>
<feature type="region of interest" description="Disordered" evidence="5">
    <location>
        <begin position="701"/>
        <end position="754"/>
    </location>
</feature>
<feature type="compositionally biased region" description="Basic and acidic residues" evidence="5">
    <location>
        <begin position="721"/>
        <end position="737"/>
    </location>
</feature>
<dbReference type="Pfam" id="PF03522">
    <property type="entry name" value="SLC12"/>
    <property type="match status" value="1"/>
</dbReference>
<dbReference type="NCBIfam" id="TIGR00930">
    <property type="entry name" value="2a30"/>
    <property type="match status" value="1"/>
</dbReference>
<dbReference type="GO" id="GO:0055078">
    <property type="term" value="P:sodium ion homeostasis"/>
    <property type="evidence" value="ECO:0007669"/>
    <property type="project" value="TreeGrafter"/>
</dbReference>
<accession>A0A7R8XGX0</accession>
<dbReference type="EMBL" id="CAJPEV010001487">
    <property type="protein sequence ID" value="CAG0892929.1"/>
    <property type="molecule type" value="Genomic_DNA"/>
</dbReference>
<evidence type="ECO:0000313" key="10">
    <source>
        <dbReference type="Proteomes" id="UP000677054"/>
    </source>
</evidence>
<feature type="transmembrane region" description="Helical" evidence="6">
    <location>
        <begin position="32"/>
        <end position="49"/>
    </location>
</feature>
<evidence type="ECO:0000313" key="9">
    <source>
        <dbReference type="EMBL" id="CAD7247543.1"/>
    </source>
</evidence>
<dbReference type="GO" id="GO:0016020">
    <property type="term" value="C:membrane"/>
    <property type="evidence" value="ECO:0007669"/>
    <property type="project" value="UniProtKB-SubCell"/>
</dbReference>
<dbReference type="Gene3D" id="1.20.1740.10">
    <property type="entry name" value="Amino acid/polyamine transporter I"/>
    <property type="match status" value="1"/>
</dbReference>
<keyword evidence="10" id="KW-1185">Reference proteome</keyword>
<evidence type="ECO:0000259" key="7">
    <source>
        <dbReference type="Pfam" id="PF00324"/>
    </source>
</evidence>
<feature type="domain" description="Amino acid permease/ SLC12A" evidence="7">
    <location>
        <begin position="31"/>
        <end position="546"/>
    </location>
</feature>
<keyword evidence="3 6" id="KW-1133">Transmembrane helix</keyword>
<proteinExistence type="predicted"/>
<gene>
    <name evidence="9" type="ORF">DSTB1V02_LOCUS7373</name>
</gene>
<dbReference type="AlphaFoldDB" id="A0A7R8XGX0"/>
<evidence type="ECO:0000256" key="4">
    <source>
        <dbReference type="ARBA" id="ARBA00023136"/>
    </source>
</evidence>
<feature type="domain" description="SLC12A transporter C-terminal" evidence="8">
    <location>
        <begin position="555"/>
        <end position="962"/>
    </location>
</feature>
<evidence type="ECO:0000259" key="8">
    <source>
        <dbReference type="Pfam" id="PF03522"/>
    </source>
</evidence>
<feature type="transmembrane region" description="Helical" evidence="6">
    <location>
        <begin position="359"/>
        <end position="379"/>
    </location>
</feature>
<dbReference type="Proteomes" id="UP000677054">
    <property type="component" value="Unassembled WGS sequence"/>
</dbReference>
<protein>
    <submittedName>
        <fullName evidence="9">Uncharacterized protein</fullName>
    </submittedName>
</protein>
<dbReference type="InterPro" id="IPR018491">
    <property type="entry name" value="SLC12_C"/>
</dbReference>
<evidence type="ECO:0000256" key="6">
    <source>
        <dbReference type="SAM" id="Phobius"/>
    </source>
</evidence>
<dbReference type="FunFam" id="1.20.1740.10:FF:000022">
    <property type="entry name" value="Bumetanide-sensitive na-k-cl cotransport protein"/>
    <property type="match status" value="1"/>
</dbReference>
<dbReference type="GO" id="GO:0008511">
    <property type="term" value="F:sodium:potassium:chloride symporter activity"/>
    <property type="evidence" value="ECO:0007669"/>
    <property type="project" value="TreeGrafter"/>
</dbReference>
<feature type="transmembrane region" description="Helical" evidence="6">
    <location>
        <begin position="431"/>
        <end position="452"/>
    </location>
</feature>
<dbReference type="Pfam" id="PF00324">
    <property type="entry name" value="AA_permease"/>
    <property type="match status" value="1"/>
</dbReference>
<evidence type="ECO:0000256" key="5">
    <source>
        <dbReference type="SAM" id="MobiDB-lite"/>
    </source>
</evidence>
<feature type="transmembrane region" description="Helical" evidence="6">
    <location>
        <begin position="117"/>
        <end position="139"/>
    </location>
</feature>
<evidence type="ECO:0000256" key="3">
    <source>
        <dbReference type="ARBA" id="ARBA00022989"/>
    </source>
</evidence>
<dbReference type="InterPro" id="IPR004841">
    <property type="entry name" value="AA-permease/SLC12A_dom"/>
</dbReference>
<feature type="transmembrane region" description="Helical" evidence="6">
    <location>
        <begin position="192"/>
        <end position="214"/>
    </location>
</feature>
<dbReference type="OrthoDB" id="2020542at2759"/>
<feature type="transmembrane region" description="Helical" evidence="6">
    <location>
        <begin position="167"/>
        <end position="187"/>
    </location>
</feature>
<feature type="transmembrane region" description="Helical" evidence="6">
    <location>
        <begin position="251"/>
        <end position="273"/>
    </location>
</feature>
<keyword evidence="2 6" id="KW-0812">Transmembrane</keyword>
<dbReference type="GO" id="GO:0055075">
    <property type="term" value="P:potassium ion homeostasis"/>
    <property type="evidence" value="ECO:0007669"/>
    <property type="project" value="TreeGrafter"/>
</dbReference>
<feature type="transmembrane region" description="Helical" evidence="6">
    <location>
        <begin position="408"/>
        <end position="425"/>
    </location>
</feature>
<organism evidence="9">
    <name type="scientific">Darwinula stevensoni</name>
    <dbReference type="NCBI Taxonomy" id="69355"/>
    <lineage>
        <taxon>Eukaryota</taxon>
        <taxon>Metazoa</taxon>
        <taxon>Ecdysozoa</taxon>
        <taxon>Arthropoda</taxon>
        <taxon>Crustacea</taxon>
        <taxon>Oligostraca</taxon>
        <taxon>Ostracoda</taxon>
        <taxon>Podocopa</taxon>
        <taxon>Podocopida</taxon>
        <taxon>Darwinulocopina</taxon>
        <taxon>Darwinuloidea</taxon>
        <taxon>Darwinulidae</taxon>
        <taxon>Darwinula</taxon>
    </lineage>
</organism>
<feature type="transmembrane region" description="Helical" evidence="6">
    <location>
        <begin position="61"/>
        <end position="82"/>
    </location>
</feature>
<dbReference type="PANTHER" id="PTHR11827">
    <property type="entry name" value="SOLUTE CARRIER FAMILY 12, CATION COTRANSPORTERS"/>
    <property type="match status" value="1"/>
</dbReference>
<reference evidence="9" key="1">
    <citation type="submission" date="2020-11" db="EMBL/GenBank/DDBJ databases">
        <authorList>
            <person name="Tran Van P."/>
        </authorList>
    </citation>
    <scope>NUCLEOTIDE SEQUENCE</scope>
</reference>
<evidence type="ECO:0000256" key="2">
    <source>
        <dbReference type="ARBA" id="ARBA00022692"/>
    </source>
</evidence>
<feature type="transmembrane region" description="Helical" evidence="6">
    <location>
        <begin position="464"/>
        <end position="482"/>
    </location>
</feature>
<dbReference type="GO" id="GO:1990573">
    <property type="term" value="P:potassium ion import across plasma membrane"/>
    <property type="evidence" value="ECO:0007669"/>
    <property type="project" value="TreeGrafter"/>
</dbReference>
<comment type="subcellular location">
    <subcellularLocation>
        <location evidence="1">Membrane</location>
        <topology evidence="1">Multi-pass membrane protein</topology>
    </subcellularLocation>
</comment>
<dbReference type="EMBL" id="LR901004">
    <property type="protein sequence ID" value="CAD7247543.1"/>
    <property type="molecule type" value="Genomic_DNA"/>
</dbReference>
<dbReference type="GO" id="GO:0006884">
    <property type="term" value="P:cell volume homeostasis"/>
    <property type="evidence" value="ECO:0007669"/>
    <property type="project" value="TreeGrafter"/>
</dbReference>
<dbReference type="InterPro" id="IPR004842">
    <property type="entry name" value="SLC12A_fam"/>
</dbReference>
<feature type="compositionally biased region" description="Basic residues" evidence="5">
    <location>
        <begin position="738"/>
        <end position="747"/>
    </location>
</feature>
<evidence type="ECO:0000256" key="1">
    <source>
        <dbReference type="ARBA" id="ARBA00004141"/>
    </source>
</evidence>